<dbReference type="AlphaFoldDB" id="A0AAW1IBE6"/>
<feature type="compositionally biased region" description="Low complexity" evidence="1">
    <location>
        <begin position="403"/>
        <end position="416"/>
    </location>
</feature>
<evidence type="ECO:0000313" key="3">
    <source>
        <dbReference type="Proteomes" id="UP001458880"/>
    </source>
</evidence>
<proteinExistence type="predicted"/>
<evidence type="ECO:0000313" key="2">
    <source>
        <dbReference type="EMBL" id="KAK9686568.1"/>
    </source>
</evidence>
<comment type="caution">
    <text evidence="2">The sequence shown here is derived from an EMBL/GenBank/DDBJ whole genome shotgun (WGS) entry which is preliminary data.</text>
</comment>
<dbReference type="EMBL" id="JASPKY010000697">
    <property type="protein sequence ID" value="KAK9686568.1"/>
    <property type="molecule type" value="Genomic_DNA"/>
</dbReference>
<feature type="region of interest" description="Disordered" evidence="1">
    <location>
        <begin position="188"/>
        <end position="216"/>
    </location>
</feature>
<dbReference type="GO" id="GO:0005634">
    <property type="term" value="C:nucleus"/>
    <property type="evidence" value="ECO:0007669"/>
    <property type="project" value="TreeGrafter"/>
</dbReference>
<feature type="region of interest" description="Disordered" evidence="1">
    <location>
        <begin position="388"/>
        <end position="443"/>
    </location>
</feature>
<evidence type="ECO:0000256" key="1">
    <source>
        <dbReference type="SAM" id="MobiDB-lite"/>
    </source>
</evidence>
<dbReference type="PANTHER" id="PTHR23186:SF4">
    <property type="entry name" value="GH22790P"/>
    <property type="match status" value="1"/>
</dbReference>
<accession>A0AAW1IBE6</accession>
<dbReference type="Proteomes" id="UP001458880">
    <property type="component" value="Unassembled WGS sequence"/>
</dbReference>
<dbReference type="Pfam" id="PF15279">
    <property type="entry name" value="SOBP"/>
    <property type="match status" value="1"/>
</dbReference>
<dbReference type="PANTHER" id="PTHR23186">
    <property type="entry name" value="RETINOIC ACID-INDUCED PROTEIN 2"/>
    <property type="match status" value="1"/>
</dbReference>
<dbReference type="InterPro" id="IPR026092">
    <property type="entry name" value="RAI2/SOBP"/>
</dbReference>
<sequence>MDKGANEKTALSLTTTNVKKENFDEEIKEYAETAMNELLGWYGYGAPREELKVSTNCHSNSNSNSSGSDSPRFSEGCGWCGKHVEENTGLTAGTNTFCSELCFSQSRRANFKKNKTCDWCRHVRHTVSYVDFQDGASQLQFCSDKCLNQYKMHIFCRETRAHLEMHPHLPIDDSGTGLITPELWMRNCKSPESKSPTPPESPKTQQQTNLPQTSPLPLITVAHPSKLMATNSDCHDANRRIRSKTQRKQRKRCSSTITCSNFSKTQPELPQDLRVRHSPVNCIENHQTRDNITPQLDRLPNPYFYHQQPPFPRDPRIPHPAFMNPLTQPPPPPAPMKSVPPTVLPPVTVLVPYPILVPVPLPIPVPLPLKSFLQAEESRKLVDSKLVTNSTTTVEPPPNPVCQQNGNSSQDSGDSNVIEVDTTNEEREVVKNGTVRPLRKRKRVVDTKSRVLLKKKPLST</sequence>
<reference evidence="2 3" key="1">
    <citation type="journal article" date="2024" name="BMC Genomics">
        <title>De novo assembly and annotation of Popillia japonica's genome with initial clues to its potential as an invasive pest.</title>
        <authorList>
            <person name="Cucini C."/>
            <person name="Boschi S."/>
            <person name="Funari R."/>
            <person name="Cardaioli E."/>
            <person name="Iannotti N."/>
            <person name="Marturano G."/>
            <person name="Paoli F."/>
            <person name="Bruttini M."/>
            <person name="Carapelli A."/>
            <person name="Frati F."/>
            <person name="Nardi F."/>
        </authorList>
    </citation>
    <scope>NUCLEOTIDE SEQUENCE [LARGE SCALE GENOMIC DNA]</scope>
    <source>
        <strain evidence="2">DMR45628</strain>
    </source>
</reference>
<organism evidence="2 3">
    <name type="scientific">Popillia japonica</name>
    <name type="common">Japanese beetle</name>
    <dbReference type="NCBI Taxonomy" id="7064"/>
    <lineage>
        <taxon>Eukaryota</taxon>
        <taxon>Metazoa</taxon>
        <taxon>Ecdysozoa</taxon>
        <taxon>Arthropoda</taxon>
        <taxon>Hexapoda</taxon>
        <taxon>Insecta</taxon>
        <taxon>Pterygota</taxon>
        <taxon>Neoptera</taxon>
        <taxon>Endopterygota</taxon>
        <taxon>Coleoptera</taxon>
        <taxon>Polyphaga</taxon>
        <taxon>Scarabaeiformia</taxon>
        <taxon>Scarabaeidae</taxon>
        <taxon>Rutelinae</taxon>
        <taxon>Popillia</taxon>
    </lineage>
</organism>
<keyword evidence="3" id="KW-1185">Reference proteome</keyword>
<protein>
    <submittedName>
        <fullName evidence="2">Sine oculis-binding protein</fullName>
    </submittedName>
</protein>
<dbReference type="GO" id="GO:0048513">
    <property type="term" value="P:animal organ development"/>
    <property type="evidence" value="ECO:0007669"/>
    <property type="project" value="TreeGrafter"/>
</dbReference>
<name>A0AAW1IBE6_POPJA</name>
<gene>
    <name evidence="2" type="ORF">QE152_g37086</name>
</gene>